<evidence type="ECO:0000259" key="2">
    <source>
        <dbReference type="Pfam" id="PF14303"/>
    </source>
</evidence>
<feature type="region of interest" description="Disordered" evidence="1">
    <location>
        <begin position="37"/>
        <end position="136"/>
    </location>
</feature>
<dbReference type="PANTHER" id="PTHR45224">
    <property type="entry name" value="OS01G0527900 PROTEIN-RELATED"/>
    <property type="match status" value="1"/>
</dbReference>
<feature type="compositionally biased region" description="Polar residues" evidence="1">
    <location>
        <begin position="56"/>
        <end position="73"/>
    </location>
</feature>
<dbReference type="PANTHER" id="PTHR45224:SF16">
    <property type="entry name" value="OS01G0527900 PROTEIN"/>
    <property type="match status" value="1"/>
</dbReference>
<evidence type="ECO:0000256" key="1">
    <source>
        <dbReference type="SAM" id="MobiDB-lite"/>
    </source>
</evidence>
<reference evidence="3" key="1">
    <citation type="submission" date="2014-09" db="EMBL/GenBank/DDBJ databases">
        <authorList>
            <person name="Magalhaes I.L.F."/>
            <person name="Oliveira U."/>
            <person name="Santos F.R."/>
            <person name="Vidigal T.H.D.A."/>
            <person name="Brescovit A.D."/>
            <person name="Santos A.J."/>
        </authorList>
    </citation>
    <scope>NUCLEOTIDE SEQUENCE</scope>
    <source>
        <tissue evidence="3">Shoot tissue taken approximately 20 cm above the soil surface</tissue>
    </source>
</reference>
<name>A0A0A8YT05_ARUDO</name>
<dbReference type="AlphaFoldDB" id="A0A0A8YT05"/>
<feature type="compositionally biased region" description="Basic and acidic residues" evidence="1">
    <location>
        <begin position="74"/>
        <end position="85"/>
    </location>
</feature>
<accession>A0A0A8YT05</accession>
<sequence>MTSFMQACALYKSEDKDNKSFQSMHCWNLLRTQPKWHDKQNQFSSQNASHKKQKMTTESSPGTASIVNGNPEGSENRSPENDVAKRPMGKKKAKESLRRGGGDPCSTKRKRPMQKKSLRKMRDINNLLNEKKRSFS</sequence>
<evidence type="ECO:0000313" key="3">
    <source>
        <dbReference type="EMBL" id="JAD25687.1"/>
    </source>
</evidence>
<reference evidence="3" key="2">
    <citation type="journal article" date="2015" name="Data Brief">
        <title>Shoot transcriptome of the giant reed, Arundo donax.</title>
        <authorList>
            <person name="Barrero R.A."/>
            <person name="Guerrero F.D."/>
            <person name="Moolhuijzen P."/>
            <person name="Goolsby J.A."/>
            <person name="Tidwell J."/>
            <person name="Bellgard S.E."/>
            <person name="Bellgard M.I."/>
        </authorList>
    </citation>
    <scope>NUCLEOTIDE SEQUENCE</scope>
    <source>
        <tissue evidence="3">Shoot tissue taken approximately 20 cm above the soil surface</tissue>
    </source>
</reference>
<proteinExistence type="predicted"/>
<organism evidence="3">
    <name type="scientific">Arundo donax</name>
    <name type="common">Giant reed</name>
    <name type="synonym">Donax arundinaceus</name>
    <dbReference type="NCBI Taxonomy" id="35708"/>
    <lineage>
        <taxon>Eukaryota</taxon>
        <taxon>Viridiplantae</taxon>
        <taxon>Streptophyta</taxon>
        <taxon>Embryophyta</taxon>
        <taxon>Tracheophyta</taxon>
        <taxon>Spermatophyta</taxon>
        <taxon>Magnoliopsida</taxon>
        <taxon>Liliopsida</taxon>
        <taxon>Poales</taxon>
        <taxon>Poaceae</taxon>
        <taxon>PACMAD clade</taxon>
        <taxon>Arundinoideae</taxon>
        <taxon>Arundineae</taxon>
        <taxon>Arundo</taxon>
    </lineage>
</organism>
<feature type="domain" description="No apical meristem-associated C-terminal" evidence="2">
    <location>
        <begin position="19"/>
        <end position="131"/>
    </location>
</feature>
<dbReference type="EMBL" id="GBRH01272208">
    <property type="protein sequence ID" value="JAD25687.1"/>
    <property type="molecule type" value="Transcribed_RNA"/>
</dbReference>
<dbReference type="InterPro" id="IPR029466">
    <property type="entry name" value="NAM-associated_C"/>
</dbReference>
<dbReference type="Pfam" id="PF14303">
    <property type="entry name" value="NAM-associated"/>
    <property type="match status" value="1"/>
</dbReference>
<protein>
    <recommendedName>
        <fullName evidence="2">No apical meristem-associated C-terminal domain-containing protein</fullName>
    </recommendedName>
</protein>
<feature type="compositionally biased region" description="Basic residues" evidence="1">
    <location>
        <begin position="107"/>
        <end position="119"/>
    </location>
</feature>